<proteinExistence type="predicted"/>
<feature type="transmembrane region" description="Helical" evidence="2">
    <location>
        <begin position="36"/>
        <end position="56"/>
    </location>
</feature>
<feature type="transmembrane region" description="Helical" evidence="2">
    <location>
        <begin position="639"/>
        <end position="660"/>
    </location>
</feature>
<feature type="domain" description="Transglutaminase-like" evidence="3">
    <location>
        <begin position="508"/>
        <end position="578"/>
    </location>
</feature>
<dbReference type="AlphaFoldDB" id="A0A542Z8K4"/>
<dbReference type="PANTHER" id="PTHR42736">
    <property type="entry name" value="PROTEIN-GLUTAMINE GAMMA-GLUTAMYLTRANSFERASE"/>
    <property type="match status" value="1"/>
</dbReference>
<evidence type="ECO:0000256" key="2">
    <source>
        <dbReference type="SAM" id="Phobius"/>
    </source>
</evidence>
<sequence length="782" mass="82131">MIARRAALVTVRTLLLLAVTIFSMHALTPLLDGSGSFATATVSLLIVAGITLGSRLALLTGSWRDQRFICELVPLGAGVASALIITLVRFGNPGGGALATVDHGDGLGGLLGKLADPVTQRIQGVADTLSPLGNEIKTGSIPVRASEAITAAVVIGVVLIYVIAEPLVVGLGAGWLAILPLGALWSAPLIFVREVPWPALAGSLVAYLALLCLRRTDIWFLTRRLTAALVAGALLVAVGMAGGTLALHGQEPHALQWGGGAAPQNIGPFALTHTVDVGKSLTERSEVVAYVYRDDLLLGEDATEEERRAVEDIRNSPMRITTSIDFDGQTWFVGGRQGDSVIVSAGGMVNLPDDASGDDNAAAEPTRGFTRHVALNNLDDTLLPTVLSPFSVDGATSRFTASSGELALARSAGTTNYSLTSYVRPWTADELREVSQSLDLSGLDPGYTTVPALAHASETAALAARVTAGKDTPYDQLVALQEYFRDPANFTYSTDLDPVLDGDPVWSFLQSRRGYCVQFATSMIVMARSLGLPARFAQGFLPGTRAADGTIQVTGDRAHAWPEFYFGSLGWVRFEPTPATQSSAAPSWTREPSESSPSPSPRPSRTPTPTPSRTTTPAPTTPSSRPSASPAGRAANGRVLLALGLAGVLAAGGVVAFVLVRRRRRAAIVTIEHQWKLVVRAAARAGLQPDTSTTARQFGDRVLARYSQARVEQSMPRHQSPSVAATARALDVLVQALELARYSDPGQAADRPAADEASERAQSAAATIVAALGLIKSAGEES</sequence>
<dbReference type="PANTHER" id="PTHR42736:SF1">
    <property type="entry name" value="PROTEIN-GLUTAMINE GAMMA-GLUTAMYLTRANSFERASE"/>
    <property type="match status" value="1"/>
</dbReference>
<dbReference type="Pfam" id="PF01841">
    <property type="entry name" value="Transglut_core"/>
    <property type="match status" value="1"/>
</dbReference>
<feature type="transmembrane region" description="Helical" evidence="2">
    <location>
        <begin position="197"/>
        <end position="213"/>
    </location>
</feature>
<feature type="compositionally biased region" description="Low complexity" evidence="1">
    <location>
        <begin position="586"/>
        <end position="597"/>
    </location>
</feature>
<evidence type="ECO:0000259" key="3">
    <source>
        <dbReference type="SMART" id="SM00460"/>
    </source>
</evidence>
<feature type="compositionally biased region" description="Low complexity" evidence="1">
    <location>
        <begin position="611"/>
        <end position="632"/>
    </location>
</feature>
<accession>A0A542Z8K4</accession>
<reference evidence="4 5" key="1">
    <citation type="submission" date="2019-06" db="EMBL/GenBank/DDBJ databases">
        <title>Sequencing the genomes of 1000 actinobacteria strains.</title>
        <authorList>
            <person name="Klenk H.-P."/>
        </authorList>
    </citation>
    <scope>NUCLEOTIDE SEQUENCE [LARGE SCALE GENOMIC DNA]</scope>
    <source>
        <strain evidence="4 5">DSM 4813</strain>
    </source>
</reference>
<feature type="transmembrane region" description="Helical" evidence="2">
    <location>
        <begin position="148"/>
        <end position="164"/>
    </location>
</feature>
<feature type="region of interest" description="Disordered" evidence="1">
    <location>
        <begin position="578"/>
        <end position="632"/>
    </location>
</feature>
<keyword evidence="2" id="KW-0812">Transmembrane</keyword>
<evidence type="ECO:0000256" key="1">
    <source>
        <dbReference type="SAM" id="MobiDB-lite"/>
    </source>
</evidence>
<organism evidence="4 5">
    <name type="scientific">Rarobacter faecitabidus</name>
    <dbReference type="NCBI Taxonomy" id="13243"/>
    <lineage>
        <taxon>Bacteria</taxon>
        <taxon>Bacillati</taxon>
        <taxon>Actinomycetota</taxon>
        <taxon>Actinomycetes</taxon>
        <taxon>Micrococcales</taxon>
        <taxon>Rarobacteraceae</taxon>
        <taxon>Rarobacter</taxon>
    </lineage>
</organism>
<dbReference type="Gene3D" id="3.10.620.30">
    <property type="match status" value="1"/>
</dbReference>
<dbReference type="InterPro" id="IPR002931">
    <property type="entry name" value="Transglutaminase-like"/>
</dbReference>
<dbReference type="InterPro" id="IPR052901">
    <property type="entry name" value="Bact_TGase-like"/>
</dbReference>
<feature type="compositionally biased region" description="Pro residues" evidence="1">
    <location>
        <begin position="598"/>
        <end position="610"/>
    </location>
</feature>
<dbReference type="GO" id="GO:0006508">
    <property type="term" value="P:proteolysis"/>
    <property type="evidence" value="ECO:0007669"/>
    <property type="project" value="UniProtKB-KW"/>
</dbReference>
<evidence type="ECO:0000313" key="4">
    <source>
        <dbReference type="EMBL" id="TQL56666.1"/>
    </source>
</evidence>
<feature type="transmembrane region" description="Helical" evidence="2">
    <location>
        <begin position="225"/>
        <end position="247"/>
    </location>
</feature>
<feature type="transmembrane region" description="Helical" evidence="2">
    <location>
        <begin position="171"/>
        <end position="191"/>
    </location>
</feature>
<keyword evidence="4" id="KW-0378">Hydrolase</keyword>
<dbReference type="SUPFAM" id="SSF54001">
    <property type="entry name" value="Cysteine proteinases"/>
    <property type="match status" value="1"/>
</dbReference>
<dbReference type="InterPro" id="IPR038765">
    <property type="entry name" value="Papain-like_cys_pep_sf"/>
</dbReference>
<evidence type="ECO:0000313" key="5">
    <source>
        <dbReference type="Proteomes" id="UP000315389"/>
    </source>
</evidence>
<name>A0A542Z8K4_RARFA</name>
<dbReference type="EMBL" id="VFOS01000006">
    <property type="protein sequence ID" value="TQL56666.1"/>
    <property type="molecule type" value="Genomic_DNA"/>
</dbReference>
<dbReference type="GO" id="GO:0008233">
    <property type="term" value="F:peptidase activity"/>
    <property type="evidence" value="ECO:0007669"/>
    <property type="project" value="UniProtKB-KW"/>
</dbReference>
<keyword evidence="5" id="KW-1185">Reference proteome</keyword>
<protein>
    <submittedName>
        <fullName evidence="4">Transglutaminase-like putative cysteine protease</fullName>
    </submittedName>
</protein>
<keyword evidence="2" id="KW-1133">Transmembrane helix</keyword>
<feature type="transmembrane region" description="Helical" evidence="2">
    <location>
        <begin position="68"/>
        <end position="88"/>
    </location>
</feature>
<dbReference type="Proteomes" id="UP000315389">
    <property type="component" value="Unassembled WGS sequence"/>
</dbReference>
<keyword evidence="4" id="KW-0645">Protease</keyword>
<comment type="caution">
    <text evidence="4">The sequence shown here is derived from an EMBL/GenBank/DDBJ whole genome shotgun (WGS) entry which is preliminary data.</text>
</comment>
<dbReference type="RefSeq" id="WP_142122333.1">
    <property type="nucleotide sequence ID" value="NZ_BAAASV010000002.1"/>
</dbReference>
<gene>
    <name evidence="4" type="ORF">FB461_2389</name>
</gene>
<dbReference type="SMART" id="SM00460">
    <property type="entry name" value="TGc"/>
    <property type="match status" value="1"/>
</dbReference>
<dbReference type="InterPro" id="IPR021878">
    <property type="entry name" value="TgpA_N"/>
</dbReference>
<dbReference type="OrthoDB" id="9804023at2"/>
<dbReference type="Pfam" id="PF11992">
    <property type="entry name" value="TgpA_N"/>
    <property type="match status" value="1"/>
</dbReference>
<keyword evidence="2" id="KW-0472">Membrane</keyword>